<feature type="transmembrane region" description="Helical" evidence="8">
    <location>
        <begin position="35"/>
        <end position="53"/>
    </location>
</feature>
<feature type="transmembrane region" description="Helical" evidence="8">
    <location>
        <begin position="320"/>
        <end position="346"/>
    </location>
</feature>
<name>A0A2V1ISH9_9BACT</name>
<dbReference type="GO" id="GO:0055085">
    <property type="term" value="P:transmembrane transport"/>
    <property type="evidence" value="ECO:0007669"/>
    <property type="project" value="TreeGrafter"/>
</dbReference>
<dbReference type="PANTHER" id="PTHR21716:SF53">
    <property type="entry name" value="PERMEASE PERM-RELATED"/>
    <property type="match status" value="1"/>
</dbReference>
<dbReference type="AlphaFoldDB" id="A0A2V1ISH9"/>
<protein>
    <submittedName>
        <fullName evidence="9">AI-2E family transporter</fullName>
    </submittedName>
</protein>
<evidence type="ECO:0000256" key="2">
    <source>
        <dbReference type="ARBA" id="ARBA00009773"/>
    </source>
</evidence>
<keyword evidence="3" id="KW-0813">Transport</keyword>
<evidence type="ECO:0000256" key="1">
    <source>
        <dbReference type="ARBA" id="ARBA00004651"/>
    </source>
</evidence>
<accession>A0A2V1ISH9</accession>
<feature type="transmembrane region" description="Helical" evidence="8">
    <location>
        <begin position="218"/>
        <end position="245"/>
    </location>
</feature>
<feature type="transmembrane region" description="Helical" evidence="8">
    <location>
        <begin position="65"/>
        <end position="87"/>
    </location>
</feature>
<organism evidence="9 10">
    <name type="scientific">Paramuribaculum intestinale</name>
    <dbReference type="NCBI Taxonomy" id="2094151"/>
    <lineage>
        <taxon>Bacteria</taxon>
        <taxon>Pseudomonadati</taxon>
        <taxon>Bacteroidota</taxon>
        <taxon>Bacteroidia</taxon>
        <taxon>Bacteroidales</taxon>
        <taxon>Muribaculaceae</taxon>
        <taxon>Paramuribaculum</taxon>
    </lineage>
</organism>
<dbReference type="RefSeq" id="WP_107036062.1">
    <property type="nucleotide sequence ID" value="NZ_CAONGC010000022.1"/>
</dbReference>
<evidence type="ECO:0000313" key="10">
    <source>
        <dbReference type="Proteomes" id="UP000244925"/>
    </source>
</evidence>
<evidence type="ECO:0000256" key="6">
    <source>
        <dbReference type="ARBA" id="ARBA00022989"/>
    </source>
</evidence>
<dbReference type="InterPro" id="IPR002549">
    <property type="entry name" value="AI-2E-like"/>
</dbReference>
<proteinExistence type="inferred from homology"/>
<feature type="transmembrane region" description="Helical" evidence="8">
    <location>
        <begin position="165"/>
        <end position="186"/>
    </location>
</feature>
<gene>
    <name evidence="9" type="ORF">C5O25_07170</name>
</gene>
<comment type="subcellular location">
    <subcellularLocation>
        <location evidence="1">Cell membrane</location>
        <topology evidence="1">Multi-pass membrane protein</topology>
    </subcellularLocation>
</comment>
<evidence type="ECO:0000313" key="9">
    <source>
        <dbReference type="EMBL" id="PWB07483.1"/>
    </source>
</evidence>
<evidence type="ECO:0000256" key="5">
    <source>
        <dbReference type="ARBA" id="ARBA00022692"/>
    </source>
</evidence>
<keyword evidence="6 8" id="KW-1133">Transmembrane helix</keyword>
<keyword evidence="7 8" id="KW-0472">Membrane</keyword>
<comment type="caution">
    <text evidence="9">The sequence shown here is derived from an EMBL/GenBank/DDBJ whole genome shotgun (WGS) entry which is preliminary data.</text>
</comment>
<keyword evidence="4" id="KW-1003">Cell membrane</keyword>
<reference evidence="10" key="1">
    <citation type="submission" date="2018-02" db="EMBL/GenBank/DDBJ databases">
        <authorList>
            <person name="Clavel T."/>
            <person name="Strowig T."/>
        </authorList>
    </citation>
    <scope>NUCLEOTIDE SEQUENCE [LARGE SCALE GENOMIC DNA]</scope>
    <source>
        <strain evidence="10">DSM 100764</strain>
    </source>
</reference>
<dbReference type="EMBL" id="PUBV01000012">
    <property type="protein sequence ID" value="PWB07483.1"/>
    <property type="molecule type" value="Genomic_DNA"/>
</dbReference>
<dbReference type="Proteomes" id="UP000244925">
    <property type="component" value="Unassembled WGS sequence"/>
</dbReference>
<evidence type="ECO:0000256" key="8">
    <source>
        <dbReference type="SAM" id="Phobius"/>
    </source>
</evidence>
<dbReference type="GeneID" id="93424668"/>
<dbReference type="PANTHER" id="PTHR21716">
    <property type="entry name" value="TRANSMEMBRANE PROTEIN"/>
    <property type="match status" value="1"/>
</dbReference>
<evidence type="ECO:0000256" key="4">
    <source>
        <dbReference type="ARBA" id="ARBA00022475"/>
    </source>
</evidence>
<feature type="transmembrane region" description="Helical" evidence="8">
    <location>
        <begin position="12"/>
        <end position="29"/>
    </location>
</feature>
<sequence length="373" mass="41630">MNTSRPFTFDRVVRILAGLAMLAGAVWMINKLRNVLLPFCLACLIAYLLEPLVELHRRRLRLKGRVIAVALTLLEVTVVIGLLWYFIMPSVLSEIDQIGELIKNSQTSNVAVPFVPENIAGPLRRWISSIDMTDILKSIQMESLLSSGTTFIASTIDFLLHTLEWLLTFIYVIFIMIDYNSLMSGFRMLVPKRYRSVAYKVCDDIKDSMNRYFRSQALIALCAAVFYCIGFSIVGIPLAIVLGILVGVLYLIPYFQYITLIPVALVCLIDSMTGTAQFWPELGQCILVYVVSQCICDYVLTPKIMGHAMGLNPAIILLSLSVWGSLMGIIGMIIALPMTTLLLAYYHEYVVGDRPAKTDASRTIHDHGTQAGS</sequence>
<feature type="transmembrane region" description="Helical" evidence="8">
    <location>
        <begin position="251"/>
        <end position="269"/>
    </location>
</feature>
<dbReference type="GO" id="GO:0005886">
    <property type="term" value="C:plasma membrane"/>
    <property type="evidence" value="ECO:0007669"/>
    <property type="project" value="UniProtKB-SubCell"/>
</dbReference>
<comment type="similarity">
    <text evidence="2">Belongs to the autoinducer-2 exporter (AI-2E) (TC 2.A.86) family.</text>
</comment>
<evidence type="ECO:0000256" key="7">
    <source>
        <dbReference type="ARBA" id="ARBA00023136"/>
    </source>
</evidence>
<keyword evidence="10" id="KW-1185">Reference proteome</keyword>
<keyword evidence="5 8" id="KW-0812">Transmembrane</keyword>
<dbReference type="Pfam" id="PF01594">
    <property type="entry name" value="AI-2E_transport"/>
    <property type="match status" value="1"/>
</dbReference>
<evidence type="ECO:0000256" key="3">
    <source>
        <dbReference type="ARBA" id="ARBA00022448"/>
    </source>
</evidence>